<feature type="signal peptide" evidence="4">
    <location>
        <begin position="1"/>
        <end position="22"/>
    </location>
</feature>
<evidence type="ECO:0000256" key="2">
    <source>
        <dbReference type="ARBA" id="ARBA00005988"/>
    </source>
</evidence>
<dbReference type="PROSITE" id="PS52035">
    <property type="entry name" value="PEPTIDASE_M14"/>
    <property type="match status" value="1"/>
</dbReference>
<reference evidence="6 7" key="1">
    <citation type="submission" date="2020-07" db="EMBL/GenBank/DDBJ databases">
        <authorList>
            <person name="Xu S."/>
            <person name="Li A."/>
        </authorList>
    </citation>
    <scope>NUCLEOTIDE SEQUENCE [LARGE SCALE GENOMIC DNA]</scope>
    <source>
        <strain evidence="6 7">SG-8</strain>
    </source>
</reference>
<dbReference type="GO" id="GO:0006508">
    <property type="term" value="P:proteolysis"/>
    <property type="evidence" value="ECO:0007669"/>
    <property type="project" value="InterPro"/>
</dbReference>
<dbReference type="PANTHER" id="PTHR11705">
    <property type="entry name" value="PROTEASE FAMILY M14 CARBOXYPEPTIDASE A,B"/>
    <property type="match status" value="1"/>
</dbReference>
<evidence type="ECO:0000256" key="3">
    <source>
        <dbReference type="PROSITE-ProRule" id="PRU01379"/>
    </source>
</evidence>
<evidence type="ECO:0000256" key="4">
    <source>
        <dbReference type="SAM" id="SignalP"/>
    </source>
</evidence>
<organism evidence="6 7">
    <name type="scientific">Marilutibacter penaei</name>
    <dbReference type="NCBI Taxonomy" id="2759900"/>
    <lineage>
        <taxon>Bacteria</taxon>
        <taxon>Pseudomonadati</taxon>
        <taxon>Pseudomonadota</taxon>
        <taxon>Gammaproteobacteria</taxon>
        <taxon>Lysobacterales</taxon>
        <taxon>Lysobacteraceae</taxon>
        <taxon>Marilutibacter</taxon>
    </lineage>
</organism>
<dbReference type="GO" id="GO:0005615">
    <property type="term" value="C:extracellular space"/>
    <property type="evidence" value="ECO:0007669"/>
    <property type="project" value="TreeGrafter"/>
</dbReference>
<dbReference type="InterPro" id="IPR000834">
    <property type="entry name" value="Peptidase_M14"/>
</dbReference>
<comment type="similarity">
    <text evidence="2 3">Belongs to the peptidase M14 family.</text>
</comment>
<comment type="caution">
    <text evidence="6">The sequence shown here is derived from an EMBL/GenBank/DDBJ whole genome shotgun (WGS) entry which is preliminary data.</text>
</comment>
<dbReference type="Pfam" id="PF00246">
    <property type="entry name" value="Peptidase_M14"/>
    <property type="match status" value="1"/>
</dbReference>
<feature type="domain" description="Peptidase M14" evidence="5">
    <location>
        <begin position="38"/>
        <end position="321"/>
    </location>
</feature>
<dbReference type="GO" id="GO:0004181">
    <property type="term" value="F:metallocarboxypeptidase activity"/>
    <property type="evidence" value="ECO:0007669"/>
    <property type="project" value="InterPro"/>
</dbReference>
<name>A0A7W3U546_9GAMM</name>
<dbReference type="SMART" id="SM00631">
    <property type="entry name" value="Zn_pept"/>
    <property type="match status" value="1"/>
</dbReference>
<dbReference type="PANTHER" id="PTHR11705:SF145">
    <property type="entry name" value="PEPTIDASE M14 CARBOXYPEPTIDASE A DOMAIN-CONTAINING PROTEIN"/>
    <property type="match status" value="1"/>
</dbReference>
<dbReference type="Proteomes" id="UP000552587">
    <property type="component" value="Unassembled WGS sequence"/>
</dbReference>
<dbReference type="RefSeq" id="WP_182670081.1">
    <property type="nucleotide sequence ID" value="NZ_JACHTE010000008.1"/>
</dbReference>
<dbReference type="Gene3D" id="3.40.630.10">
    <property type="entry name" value="Zn peptidases"/>
    <property type="match status" value="1"/>
</dbReference>
<gene>
    <name evidence="6" type="ORF">H4F99_11685</name>
</gene>
<evidence type="ECO:0000313" key="6">
    <source>
        <dbReference type="EMBL" id="MBB1089142.1"/>
    </source>
</evidence>
<dbReference type="EMBL" id="JACHTE010000008">
    <property type="protein sequence ID" value="MBB1089142.1"/>
    <property type="molecule type" value="Genomic_DNA"/>
</dbReference>
<comment type="cofactor">
    <cofactor evidence="1">
        <name>Zn(2+)</name>
        <dbReference type="ChEBI" id="CHEBI:29105"/>
    </cofactor>
</comment>
<evidence type="ECO:0000256" key="1">
    <source>
        <dbReference type="ARBA" id="ARBA00001947"/>
    </source>
</evidence>
<sequence>MSAASSLALALLLALPAAAAVAADPALSTVAERSGFQKTGRYDEVIALCDAFAERHPDAVRCETFGTTPEGRPMKVLVVSTSGALDPDEARRRNLPVTLVQGGIHAGEIDGKDAGFLALRQLLESPTGQDPLRRQVLLFVPVFNVDGHERFKAWNRPNQRGPEEMGWRTTARNLNLNRDYAKAEAPEMQAMLALYNAWDPLAYIDLHATDGAQFEHDISIQVEPLHAGDPALRSIGLALRDGVIARLAEGGSAPLPFYPSFIEYDNPASGFRDGVLPPRFSHGYAWLRNRFGMLVETHSWRPYPERVDATRRTILAVLSMVAEHGPAWARETRGADQRAVELAGTPVDLTYEASGQAREIEFLGYAYTRTPSEVSGALMTRYDESTPDTWRVPLYDDIAPALTVPAPGAGYIVPAAFADRVAPRLAVHGIRFERLRSGVQGHRVEVFTAGTATFAAQPMEGHQRLDVEGQWSEDTRDLIAGALFVPIRQPSARLVMSLLEPGAPDALLAWGEFNNNFERKEYMEPYVAEAVARDMLASDPTLRATFEGRLREDADFAGSPEARLDFFYRRHSAWDDRHNVYPVLRTDAVPAP</sequence>
<evidence type="ECO:0000259" key="5">
    <source>
        <dbReference type="PROSITE" id="PS52035"/>
    </source>
</evidence>
<keyword evidence="4" id="KW-0732">Signal</keyword>
<dbReference type="GO" id="GO:0008270">
    <property type="term" value="F:zinc ion binding"/>
    <property type="evidence" value="ECO:0007669"/>
    <property type="project" value="InterPro"/>
</dbReference>
<feature type="active site" description="Proton donor/acceptor" evidence="3">
    <location>
        <position position="296"/>
    </location>
</feature>
<evidence type="ECO:0000313" key="7">
    <source>
        <dbReference type="Proteomes" id="UP000552587"/>
    </source>
</evidence>
<accession>A0A7W3U546</accession>
<keyword evidence="7" id="KW-1185">Reference proteome</keyword>
<dbReference type="AlphaFoldDB" id="A0A7W3U546"/>
<feature type="chain" id="PRO_5030679448" evidence="4">
    <location>
        <begin position="23"/>
        <end position="592"/>
    </location>
</feature>
<protein>
    <submittedName>
        <fullName evidence="6">Peptidase M14</fullName>
    </submittedName>
</protein>
<proteinExistence type="inferred from homology"/>
<dbReference type="SUPFAM" id="SSF53187">
    <property type="entry name" value="Zn-dependent exopeptidases"/>
    <property type="match status" value="1"/>
</dbReference>